<keyword evidence="3 4" id="KW-0413">Isomerase</keyword>
<protein>
    <recommendedName>
        <fullName evidence="4">tRNA pseudouridine synthase A</fullName>
        <ecNumber evidence="4">5.4.99.12</ecNumber>
    </recommendedName>
    <alternativeName>
        <fullName evidence="4">tRNA pseudouridine(38-40) synthase</fullName>
    </alternativeName>
    <alternativeName>
        <fullName evidence="4">tRNA pseudouridylate synthase I</fullName>
    </alternativeName>
    <alternativeName>
        <fullName evidence="4">tRNA-uridine isomerase I</fullName>
    </alternativeName>
</protein>
<feature type="domain" description="Pseudouridine synthase I TruA alpha/beta" evidence="8">
    <location>
        <begin position="144"/>
        <end position="246"/>
    </location>
</feature>
<comment type="function">
    <text evidence="4">Formation of pseudouridine at positions 38, 39 and 40 in the anticodon stem and loop of transfer RNAs.</text>
</comment>
<organism evidence="9 10">
    <name type="scientific">Halalkalibacter hemicellulosilyticusJCM 9152</name>
    <dbReference type="NCBI Taxonomy" id="1236971"/>
    <lineage>
        <taxon>Bacteria</taxon>
        <taxon>Bacillati</taxon>
        <taxon>Bacillota</taxon>
        <taxon>Bacilli</taxon>
        <taxon>Bacillales</taxon>
        <taxon>Bacillaceae</taxon>
        <taxon>Halalkalibacter</taxon>
    </lineage>
</organism>
<gene>
    <name evidence="4" type="primary">truA</name>
    <name evidence="9" type="ORF">JCM9152_2996</name>
</gene>
<reference evidence="9" key="1">
    <citation type="journal article" date="2014" name="Genome Announc.">
        <title>Draft Genome Sequences of Three Alkaliphilic Bacillus Strains, Bacillus wakoensis JCM 9140T, Bacillus akibai JCM 9157T, and Bacillus hemicellulosilyticus JCM 9152T.</title>
        <authorList>
            <person name="Yuki M."/>
            <person name="Oshima K."/>
            <person name="Suda W."/>
            <person name="Oshida Y."/>
            <person name="Kitamura K."/>
            <person name="Iida T."/>
            <person name="Hattori M."/>
            <person name="Ohkuma M."/>
        </authorList>
    </citation>
    <scope>NUCLEOTIDE SEQUENCE [LARGE SCALE GENOMIC DNA]</scope>
    <source>
        <strain evidence="9">JCM 9152</strain>
    </source>
</reference>
<proteinExistence type="inferred from homology"/>
<evidence type="ECO:0000256" key="4">
    <source>
        <dbReference type="HAMAP-Rule" id="MF_00171"/>
    </source>
</evidence>
<dbReference type="GO" id="GO:0031119">
    <property type="term" value="P:tRNA pseudouridine synthesis"/>
    <property type="evidence" value="ECO:0007669"/>
    <property type="project" value="UniProtKB-UniRule"/>
</dbReference>
<evidence type="ECO:0000259" key="8">
    <source>
        <dbReference type="Pfam" id="PF01416"/>
    </source>
</evidence>
<dbReference type="InterPro" id="IPR020094">
    <property type="entry name" value="TruA/RsuA/RluB/E/F_N"/>
</dbReference>
<comment type="similarity">
    <text evidence="1 4 7">Belongs to the tRNA pseudouridine synthase TruA family.</text>
</comment>
<dbReference type="PANTHER" id="PTHR11142">
    <property type="entry name" value="PSEUDOURIDYLATE SYNTHASE"/>
    <property type="match status" value="1"/>
</dbReference>
<dbReference type="STRING" id="1236971.JCM9152_2996"/>
<dbReference type="InterPro" id="IPR020097">
    <property type="entry name" value="PsdUridine_synth_TruA_a/b_dom"/>
</dbReference>
<evidence type="ECO:0000256" key="3">
    <source>
        <dbReference type="ARBA" id="ARBA00023235"/>
    </source>
</evidence>
<evidence type="ECO:0000313" key="9">
    <source>
        <dbReference type="EMBL" id="GAE31523.1"/>
    </source>
</evidence>
<feature type="domain" description="Pseudouridine synthase I TruA alpha/beta" evidence="8">
    <location>
        <begin position="8"/>
        <end position="105"/>
    </location>
</feature>
<evidence type="ECO:0000256" key="1">
    <source>
        <dbReference type="ARBA" id="ARBA00009375"/>
    </source>
</evidence>
<feature type="binding site" evidence="4 6">
    <location>
        <position position="111"/>
    </location>
    <ligand>
        <name>substrate</name>
    </ligand>
</feature>
<keyword evidence="10" id="KW-1185">Reference proteome</keyword>
<dbReference type="PANTHER" id="PTHR11142:SF0">
    <property type="entry name" value="TRNA PSEUDOURIDINE SYNTHASE-LIKE 1"/>
    <property type="match status" value="1"/>
</dbReference>
<dbReference type="RefSeq" id="WP_035345290.1">
    <property type="nucleotide sequence ID" value="NZ_BAUU01000020.1"/>
</dbReference>
<comment type="catalytic activity">
    <reaction evidence="4 7">
        <text>uridine(38/39/40) in tRNA = pseudouridine(38/39/40) in tRNA</text>
        <dbReference type="Rhea" id="RHEA:22376"/>
        <dbReference type="Rhea" id="RHEA-COMP:10085"/>
        <dbReference type="Rhea" id="RHEA-COMP:10087"/>
        <dbReference type="ChEBI" id="CHEBI:65314"/>
        <dbReference type="ChEBI" id="CHEBI:65315"/>
        <dbReference type="EC" id="5.4.99.12"/>
    </reaction>
</comment>
<evidence type="ECO:0000313" key="10">
    <source>
        <dbReference type="Proteomes" id="UP000018895"/>
    </source>
</evidence>
<dbReference type="Proteomes" id="UP000018895">
    <property type="component" value="Unassembled WGS sequence"/>
</dbReference>
<dbReference type="Gene3D" id="3.30.70.580">
    <property type="entry name" value="Pseudouridine synthase I, catalytic domain, N-terminal subdomain"/>
    <property type="match status" value="1"/>
</dbReference>
<evidence type="ECO:0000256" key="7">
    <source>
        <dbReference type="RuleBase" id="RU003792"/>
    </source>
</evidence>
<dbReference type="InterPro" id="IPR020103">
    <property type="entry name" value="PsdUridine_synth_cat_dom_sf"/>
</dbReference>
<dbReference type="Pfam" id="PF01416">
    <property type="entry name" value="PseudoU_synth_1"/>
    <property type="match status" value="2"/>
</dbReference>
<dbReference type="EMBL" id="BAUU01000020">
    <property type="protein sequence ID" value="GAE31523.1"/>
    <property type="molecule type" value="Genomic_DNA"/>
</dbReference>
<dbReference type="EC" id="5.4.99.12" evidence="4"/>
<name>W4QIR0_9BACI</name>
<dbReference type="FunFam" id="3.30.70.580:FF:000001">
    <property type="entry name" value="tRNA pseudouridine synthase A"/>
    <property type="match status" value="1"/>
</dbReference>
<dbReference type="SUPFAM" id="SSF55120">
    <property type="entry name" value="Pseudouridine synthase"/>
    <property type="match status" value="1"/>
</dbReference>
<dbReference type="NCBIfam" id="TIGR00071">
    <property type="entry name" value="hisT_truA"/>
    <property type="match status" value="1"/>
</dbReference>
<dbReference type="InterPro" id="IPR001406">
    <property type="entry name" value="PsdUridine_synth_TruA"/>
</dbReference>
<dbReference type="HAMAP" id="MF_00171">
    <property type="entry name" value="TruA"/>
    <property type="match status" value="1"/>
</dbReference>
<comment type="caution">
    <text evidence="4">Lacks conserved residue(s) required for the propagation of feature annotation.</text>
</comment>
<comment type="caution">
    <text evidence="9">The sequence shown here is derived from an EMBL/GenBank/DDBJ whole genome shotgun (WGS) entry which is preliminary data.</text>
</comment>
<comment type="subunit">
    <text evidence="4">Homodimer.</text>
</comment>
<dbReference type="GO" id="GO:0160147">
    <property type="term" value="F:tRNA pseudouridine(38-40) synthase activity"/>
    <property type="evidence" value="ECO:0007669"/>
    <property type="project" value="UniProtKB-EC"/>
</dbReference>
<feature type="active site" description="Nucleophile" evidence="4 5">
    <location>
        <position position="53"/>
    </location>
</feature>
<evidence type="ECO:0000256" key="6">
    <source>
        <dbReference type="PIRSR" id="PIRSR001430-2"/>
    </source>
</evidence>
<keyword evidence="2 4" id="KW-0819">tRNA processing</keyword>
<dbReference type="CDD" id="cd02570">
    <property type="entry name" value="PseudoU_synth_EcTruA"/>
    <property type="match status" value="1"/>
</dbReference>
<sequence length="258" mass="29511">MQRVACLVSYDGTNFSGYQVQPRKRTVQLELERALTKLHKGQEIKVTSSGRTDAGVHAIGQVIHFDTSLQIPLERWPNAFNACLPNDIHIHEVRSVEPQFHARFDTVGKEYRYRMLLKKQGDVFRRHYTHTIERDINMERMKCAAQYLVGTHDFSSFCAANTDVTDKVREVTAIELWKDRDEVIFSFKGSGFLYNMVRIMVGTLLEVGYGNLSSEGVAQILAAQDRTKASKTAPAQGLYLWKVDYPNLVFHHNKNNES</sequence>
<accession>W4QIR0</accession>
<dbReference type="OrthoDB" id="9811823at2"/>
<dbReference type="AlphaFoldDB" id="W4QIR0"/>
<dbReference type="Gene3D" id="3.30.70.660">
    <property type="entry name" value="Pseudouridine synthase I, catalytic domain, C-terminal subdomain"/>
    <property type="match status" value="1"/>
</dbReference>
<evidence type="ECO:0000256" key="5">
    <source>
        <dbReference type="PIRSR" id="PIRSR001430-1"/>
    </source>
</evidence>
<evidence type="ECO:0000256" key="2">
    <source>
        <dbReference type="ARBA" id="ARBA00022694"/>
    </source>
</evidence>
<dbReference type="PIRSF" id="PIRSF001430">
    <property type="entry name" value="tRNA_psdUrid_synth"/>
    <property type="match status" value="1"/>
</dbReference>
<dbReference type="GO" id="GO:0003723">
    <property type="term" value="F:RNA binding"/>
    <property type="evidence" value="ECO:0007669"/>
    <property type="project" value="InterPro"/>
</dbReference>
<dbReference type="InterPro" id="IPR020095">
    <property type="entry name" value="PsdUridine_synth_TruA_C"/>
</dbReference>